<evidence type="ECO:0000256" key="1">
    <source>
        <dbReference type="ARBA" id="ARBA00004496"/>
    </source>
</evidence>
<dbReference type="GO" id="GO:0016746">
    <property type="term" value="F:acyltransferase activity"/>
    <property type="evidence" value="ECO:0007669"/>
    <property type="project" value="UniProtKB-KW"/>
</dbReference>
<dbReference type="Gene3D" id="3.40.50.1820">
    <property type="entry name" value="alpha/beta hydrolase"/>
    <property type="match status" value="1"/>
</dbReference>
<evidence type="ECO:0000259" key="5">
    <source>
        <dbReference type="Pfam" id="PF07167"/>
    </source>
</evidence>
<keyword evidence="4" id="KW-0012">Acyltransferase</keyword>
<proteinExistence type="predicted"/>
<dbReference type="InterPro" id="IPR010941">
    <property type="entry name" value="PhaC_N"/>
</dbReference>
<dbReference type="EMBL" id="CP066681">
    <property type="protein sequence ID" value="QQG35252.1"/>
    <property type="molecule type" value="Genomic_DNA"/>
</dbReference>
<dbReference type="InterPro" id="IPR051321">
    <property type="entry name" value="PHA/PHB_synthase"/>
</dbReference>
<dbReference type="SUPFAM" id="SSF53474">
    <property type="entry name" value="alpha/beta-Hydrolases"/>
    <property type="match status" value="1"/>
</dbReference>
<accession>A0A7T5R0F0</accession>
<keyword evidence="3" id="KW-0808">Transferase</keyword>
<protein>
    <submittedName>
        <fullName evidence="6">Class I poly(R)-hydroxyalkanoic acid synthase</fullName>
    </submittedName>
</protein>
<keyword evidence="2" id="KW-0963">Cytoplasm</keyword>
<gene>
    <name evidence="6" type="primary">phaC</name>
    <name evidence="6" type="ORF">HYS17_06715</name>
</gene>
<reference evidence="6 7" key="1">
    <citation type="submission" date="2020-07" db="EMBL/GenBank/DDBJ databases">
        <title>Huge and variable diversity of episymbiotic CPR bacteria and DPANN archaea in groundwater ecosystems.</title>
        <authorList>
            <person name="He C.Y."/>
            <person name="Keren R."/>
            <person name="Whittaker M."/>
            <person name="Farag I.F."/>
            <person name="Doudna J."/>
            <person name="Cate J.H.D."/>
            <person name="Banfield J.F."/>
        </authorList>
    </citation>
    <scope>NUCLEOTIDE SEQUENCE [LARGE SCALE GENOMIC DNA]</scope>
    <source>
        <strain evidence="6">NC_groundwater_70_Ag_B-0.1um_54_66</strain>
    </source>
</reference>
<dbReference type="PANTHER" id="PTHR36837:SF5">
    <property type="entry name" value="POLY-3-HYDROXYBUTYRATE SYNTHASE"/>
    <property type="match status" value="1"/>
</dbReference>
<dbReference type="Proteomes" id="UP000595362">
    <property type="component" value="Chromosome"/>
</dbReference>
<evidence type="ECO:0000313" key="7">
    <source>
        <dbReference type="Proteomes" id="UP000595362"/>
    </source>
</evidence>
<dbReference type="AlphaFoldDB" id="A0A7T5R0F0"/>
<dbReference type="InterPro" id="IPR029058">
    <property type="entry name" value="AB_hydrolase_fold"/>
</dbReference>
<dbReference type="Pfam" id="PF07167">
    <property type="entry name" value="PhaC_N"/>
    <property type="match status" value="1"/>
</dbReference>
<dbReference type="NCBIfam" id="TIGR01838">
    <property type="entry name" value="PHA_synth_I"/>
    <property type="match status" value="1"/>
</dbReference>
<sequence>MSKPETDTPAPLPPPPVPDFVQLGHILMDASQRAQPLLQEFFEKYDLGKLPLTGDPLHMREIYAELMGNMISNPQQLIDSQVRFWSDWTQLWSESAKRFLGQSGETLYEPDKADKRFKSPLWQQSAYFDFIKQSYLLTSRWLEKLVQDTEGLTPETRQKLDFYTRQFINAMSPTNFLLTNPEVLEETVNTRGENLIKGLHNLIEDLERGGGELNISTTDYKAFKLGENIATTPGKIVYQNELMQLIQYEPATEKVCKRPLLIVPPWINKYYILDLKPENSLIKWLVGNGHTVFIVSWVNPDKDLARKHFEDYMQEGILDALDQIEIATGEKDANVMGYCLGGTLLAVTLAWLHERGQASRVASATFLTTLVDFEHAGEMKLFMDEHQLEMMDQDMEEKGYLSADALKKTFSLLRANDMIWSFVVNNYLMGREPFPFDLLYWNDDSTNMPAAMHSFYLRRFYRDNALVTPCSVEMRGTPIDIRKIETPCYFLSTREDHIAPWKATYATTQMISGDKVFVLAASGHVAGVVNPPGKKKYCYWLNGNTPPSPDDWLQRAGQHEGSWWPHHLQWLQSFGNGETGARDISNALEDAPGSYVKMKAPTN</sequence>
<evidence type="ECO:0000256" key="3">
    <source>
        <dbReference type="ARBA" id="ARBA00022679"/>
    </source>
</evidence>
<name>A0A7T5R0F0_9BACT</name>
<evidence type="ECO:0000313" key="6">
    <source>
        <dbReference type="EMBL" id="QQG35252.1"/>
    </source>
</evidence>
<organism evidence="6 7">
    <name type="scientific">Micavibrio aeruginosavorus</name>
    <dbReference type="NCBI Taxonomy" id="349221"/>
    <lineage>
        <taxon>Bacteria</taxon>
        <taxon>Pseudomonadati</taxon>
        <taxon>Bdellovibrionota</taxon>
        <taxon>Bdellovibrionia</taxon>
        <taxon>Bdellovibrionales</taxon>
        <taxon>Pseudobdellovibrionaceae</taxon>
        <taxon>Micavibrio</taxon>
    </lineage>
</organism>
<dbReference type="InterPro" id="IPR010963">
    <property type="entry name" value="PHA_synth_I"/>
</dbReference>
<evidence type="ECO:0000256" key="4">
    <source>
        <dbReference type="ARBA" id="ARBA00023315"/>
    </source>
</evidence>
<dbReference type="GO" id="GO:0042619">
    <property type="term" value="P:poly-hydroxybutyrate biosynthetic process"/>
    <property type="evidence" value="ECO:0007669"/>
    <property type="project" value="InterPro"/>
</dbReference>
<feature type="domain" description="Poly-beta-hydroxybutyrate polymerase N-terminal" evidence="5">
    <location>
        <begin position="114"/>
        <end position="285"/>
    </location>
</feature>
<comment type="subcellular location">
    <subcellularLocation>
        <location evidence="1">Cytoplasm</location>
    </subcellularLocation>
</comment>
<dbReference type="GO" id="GO:0005737">
    <property type="term" value="C:cytoplasm"/>
    <property type="evidence" value="ECO:0007669"/>
    <property type="project" value="UniProtKB-SubCell"/>
</dbReference>
<evidence type="ECO:0000256" key="2">
    <source>
        <dbReference type="ARBA" id="ARBA00022490"/>
    </source>
</evidence>
<dbReference type="PANTHER" id="PTHR36837">
    <property type="entry name" value="POLY(3-HYDROXYALKANOATE) POLYMERASE SUBUNIT PHAC"/>
    <property type="match status" value="1"/>
</dbReference>